<reference evidence="2" key="1">
    <citation type="submission" date="2010-01" db="EMBL/GenBank/DDBJ databases">
        <title>Genome fragments of uncultured bacteria from the North Pacific subtropical Gyre.</title>
        <authorList>
            <person name="Pham V.D."/>
            <person name="Delong E.F."/>
        </authorList>
    </citation>
    <scope>NUCLEOTIDE SEQUENCE</scope>
</reference>
<sequence>MECSGTLVPRTFRFNLRVERFKIVLAPKQAQHISGGYGGRDTPVPIPNTEVKPASADGTWGKTPWESRTPPESFCKYPAALSVTT</sequence>
<name>E7C2P5_9ACTN</name>
<protein>
    <submittedName>
        <fullName evidence="2">Uncharacterized protein</fullName>
    </submittedName>
</protein>
<organism evidence="2">
    <name type="scientific">uncultured actinobacterium HF0130_15N16</name>
    <dbReference type="NCBI Taxonomy" id="723601"/>
    <lineage>
        <taxon>Bacteria</taxon>
        <taxon>Bacillati</taxon>
        <taxon>Actinomycetota</taxon>
        <taxon>Actinomycetes</taxon>
        <taxon>marine Actinobacteria clade</taxon>
        <taxon>environmental samples</taxon>
    </lineage>
</organism>
<evidence type="ECO:0000256" key="1">
    <source>
        <dbReference type="SAM" id="MobiDB-lite"/>
    </source>
</evidence>
<accession>E7C2P5</accession>
<proteinExistence type="predicted"/>
<dbReference type="AlphaFoldDB" id="E7C2P5"/>
<evidence type="ECO:0000313" key="2">
    <source>
        <dbReference type="EMBL" id="ADI21719.1"/>
    </source>
</evidence>
<feature type="region of interest" description="Disordered" evidence="1">
    <location>
        <begin position="32"/>
        <end position="71"/>
    </location>
</feature>
<dbReference type="EMBL" id="GU567964">
    <property type="protein sequence ID" value="ADI21719.1"/>
    <property type="molecule type" value="Genomic_DNA"/>
</dbReference>